<dbReference type="RefSeq" id="WP_091988960.1">
    <property type="nucleotide sequence ID" value="NZ_FOLO01000045.1"/>
</dbReference>
<accession>A0A1I1QZ52</accession>
<dbReference type="EMBL" id="FOLO01000045">
    <property type="protein sequence ID" value="SFD27404.1"/>
    <property type="molecule type" value="Genomic_DNA"/>
</dbReference>
<name>A0A1I1QZ52_9GAMM</name>
<proteinExistence type="predicted"/>
<gene>
    <name evidence="1" type="ORF">SAMN02745724_04060</name>
</gene>
<evidence type="ECO:0000313" key="1">
    <source>
        <dbReference type="EMBL" id="SFD27404.1"/>
    </source>
</evidence>
<dbReference type="Proteomes" id="UP000198862">
    <property type="component" value="Unassembled WGS sequence"/>
</dbReference>
<dbReference type="AlphaFoldDB" id="A0A1I1QZ52"/>
<reference evidence="1 2" key="1">
    <citation type="submission" date="2016-10" db="EMBL/GenBank/DDBJ databases">
        <authorList>
            <person name="de Groot N.N."/>
        </authorList>
    </citation>
    <scope>NUCLEOTIDE SEQUENCE [LARGE SCALE GENOMIC DNA]</scope>
    <source>
        <strain evidence="1 2">DSM 6059</strain>
    </source>
</reference>
<evidence type="ECO:0000313" key="2">
    <source>
        <dbReference type="Proteomes" id="UP000198862"/>
    </source>
</evidence>
<sequence length="70" mass="7987">MKLKLNKKKIKNLSRDMKTLPENLTPQIGGAMENPSDQCSINCSINNCWTDTCWTNTCQITQYCNKTDLC</sequence>
<organism evidence="1 2">
    <name type="scientific">Pseudoalteromonas denitrificans DSM 6059</name>
    <dbReference type="NCBI Taxonomy" id="1123010"/>
    <lineage>
        <taxon>Bacteria</taxon>
        <taxon>Pseudomonadati</taxon>
        <taxon>Pseudomonadota</taxon>
        <taxon>Gammaproteobacteria</taxon>
        <taxon>Alteromonadales</taxon>
        <taxon>Pseudoalteromonadaceae</taxon>
        <taxon>Pseudoalteromonas</taxon>
    </lineage>
</organism>
<protein>
    <submittedName>
        <fullName evidence="1">Uncharacterized protein</fullName>
    </submittedName>
</protein>
<keyword evidence="2" id="KW-1185">Reference proteome</keyword>